<reference evidence="1" key="1">
    <citation type="submission" date="2014-09" db="EMBL/GenBank/DDBJ databases">
        <authorList>
            <person name="Magalhaes I.L.F."/>
            <person name="Oliveira U."/>
            <person name="Santos F.R."/>
            <person name="Vidigal T.H.D.A."/>
            <person name="Brescovit A.D."/>
            <person name="Santos A.J."/>
        </authorList>
    </citation>
    <scope>NUCLEOTIDE SEQUENCE</scope>
    <source>
        <tissue evidence="1">Shoot tissue taken approximately 20 cm above the soil surface</tissue>
    </source>
</reference>
<accession>A0A0A9CLS4</accession>
<reference evidence="1" key="2">
    <citation type="journal article" date="2015" name="Data Brief">
        <title>Shoot transcriptome of the giant reed, Arundo donax.</title>
        <authorList>
            <person name="Barrero R.A."/>
            <person name="Guerrero F.D."/>
            <person name="Moolhuijzen P."/>
            <person name="Goolsby J.A."/>
            <person name="Tidwell J."/>
            <person name="Bellgard S.E."/>
            <person name="Bellgard M.I."/>
        </authorList>
    </citation>
    <scope>NUCLEOTIDE SEQUENCE</scope>
    <source>
        <tissue evidence="1">Shoot tissue taken approximately 20 cm above the soil surface</tissue>
    </source>
</reference>
<sequence length="78" mass="8028">MISGFSGYKDGSSAIVTLLKNWENFGYTGLCLGTTLAGSSSAPSSSTRPMILSDQVGGSAFLGGGMVRGAWFTKVLKT</sequence>
<proteinExistence type="predicted"/>
<organism evidence="1">
    <name type="scientific">Arundo donax</name>
    <name type="common">Giant reed</name>
    <name type="synonym">Donax arundinaceus</name>
    <dbReference type="NCBI Taxonomy" id="35708"/>
    <lineage>
        <taxon>Eukaryota</taxon>
        <taxon>Viridiplantae</taxon>
        <taxon>Streptophyta</taxon>
        <taxon>Embryophyta</taxon>
        <taxon>Tracheophyta</taxon>
        <taxon>Spermatophyta</taxon>
        <taxon>Magnoliopsida</taxon>
        <taxon>Liliopsida</taxon>
        <taxon>Poales</taxon>
        <taxon>Poaceae</taxon>
        <taxon>PACMAD clade</taxon>
        <taxon>Arundinoideae</taxon>
        <taxon>Arundineae</taxon>
        <taxon>Arundo</taxon>
    </lineage>
</organism>
<name>A0A0A9CLS4_ARUDO</name>
<evidence type="ECO:0000313" key="1">
    <source>
        <dbReference type="EMBL" id="JAD75403.1"/>
    </source>
</evidence>
<dbReference type="AlphaFoldDB" id="A0A0A9CLS4"/>
<protein>
    <submittedName>
        <fullName evidence="1">Brg-1 associated factor, putative</fullName>
    </submittedName>
</protein>
<dbReference type="EMBL" id="GBRH01222492">
    <property type="protein sequence ID" value="JAD75403.1"/>
    <property type="molecule type" value="Transcribed_RNA"/>
</dbReference>